<dbReference type="OrthoDB" id="9397866at2759"/>
<dbReference type="EMBL" id="KZ505651">
    <property type="protein sequence ID" value="PKU48550.1"/>
    <property type="molecule type" value="Genomic_DNA"/>
</dbReference>
<dbReference type="Proteomes" id="UP000233556">
    <property type="component" value="Unassembled WGS sequence"/>
</dbReference>
<keyword evidence="2" id="KW-0675">Receptor</keyword>
<gene>
    <name evidence="2" type="ORF">llap_1178</name>
</gene>
<sequence length="196" mass="23009">MERFLGFVKQIRRSRRRKGKKYRPEEDYHEGYEDVYYYASEHFRREEPFPIPPSKWCGYEIDVCTQVYAYRRDLDKLEKRANRNLMKFNKGKYKVLHMGRINPVYQYMLGADQLESSLVEKQLGVLVDTRLTVREQRALVPPGLHQAEHCQQVKGGDPSPPLSPGETHLDAGYSPGLPSARETWTYWSRSVKGPQR</sequence>
<evidence type="ECO:0000256" key="1">
    <source>
        <dbReference type="SAM" id="MobiDB-lite"/>
    </source>
</evidence>
<protein>
    <submittedName>
        <fullName evidence="2">Glutamate receptor-interacting protein 1 isoform x4</fullName>
    </submittedName>
</protein>
<reference evidence="3" key="2">
    <citation type="submission" date="2017-12" db="EMBL/GenBank/DDBJ databases">
        <title>Genome sequence of the Bar-tailed Godwit (Limosa lapponica baueri).</title>
        <authorList>
            <person name="Lima N.C.B."/>
            <person name="Parody-Merino A.M."/>
            <person name="Battley P.F."/>
            <person name="Fidler A.E."/>
            <person name="Prosdocimi F."/>
        </authorList>
    </citation>
    <scope>NUCLEOTIDE SEQUENCE [LARGE SCALE GENOMIC DNA]</scope>
</reference>
<keyword evidence="3" id="KW-1185">Reference proteome</keyword>
<name>A0A2I0UR88_LIMLA</name>
<proteinExistence type="predicted"/>
<reference evidence="3" key="1">
    <citation type="submission" date="2017-11" db="EMBL/GenBank/DDBJ databases">
        <authorList>
            <person name="Lima N.C."/>
            <person name="Parody-Merino A.M."/>
            <person name="Battley P.F."/>
            <person name="Fidler A.E."/>
            <person name="Prosdocimi F."/>
        </authorList>
    </citation>
    <scope>NUCLEOTIDE SEQUENCE [LARGE SCALE GENOMIC DNA]</scope>
</reference>
<accession>A0A2I0UR88</accession>
<organism evidence="2 3">
    <name type="scientific">Limosa lapponica baueri</name>
    <dbReference type="NCBI Taxonomy" id="1758121"/>
    <lineage>
        <taxon>Eukaryota</taxon>
        <taxon>Metazoa</taxon>
        <taxon>Chordata</taxon>
        <taxon>Craniata</taxon>
        <taxon>Vertebrata</taxon>
        <taxon>Euteleostomi</taxon>
        <taxon>Archelosauria</taxon>
        <taxon>Archosauria</taxon>
        <taxon>Dinosauria</taxon>
        <taxon>Saurischia</taxon>
        <taxon>Theropoda</taxon>
        <taxon>Coelurosauria</taxon>
        <taxon>Aves</taxon>
        <taxon>Neognathae</taxon>
        <taxon>Neoaves</taxon>
        <taxon>Charadriiformes</taxon>
        <taxon>Scolopacidae</taxon>
        <taxon>Limosa</taxon>
    </lineage>
</organism>
<evidence type="ECO:0000313" key="2">
    <source>
        <dbReference type="EMBL" id="PKU48550.1"/>
    </source>
</evidence>
<dbReference type="AlphaFoldDB" id="A0A2I0UR88"/>
<evidence type="ECO:0000313" key="3">
    <source>
        <dbReference type="Proteomes" id="UP000233556"/>
    </source>
</evidence>
<feature type="region of interest" description="Disordered" evidence="1">
    <location>
        <begin position="150"/>
        <end position="176"/>
    </location>
</feature>